<dbReference type="AlphaFoldDB" id="A0A1Y2M437"/>
<dbReference type="InParanoid" id="A0A1Y2M437"/>
<evidence type="ECO:0000313" key="3">
    <source>
        <dbReference type="Proteomes" id="UP000193240"/>
    </source>
</evidence>
<keyword evidence="3" id="KW-1185">Reference proteome</keyword>
<reference evidence="2 3" key="1">
    <citation type="journal article" date="2017" name="Genome Announc.">
        <title>Genome sequence of the saprophytic ascomycete Epicoccum nigrum ICMP 19927 strain isolated from New Zealand.</title>
        <authorList>
            <person name="Fokin M."/>
            <person name="Fleetwood D."/>
            <person name="Weir B.S."/>
            <person name="Villas-Boas S.G."/>
        </authorList>
    </citation>
    <scope>NUCLEOTIDE SEQUENCE [LARGE SCALE GENOMIC DNA]</scope>
    <source>
        <strain evidence="2 3">ICMP 19927</strain>
    </source>
</reference>
<dbReference type="EMBL" id="KZ107843">
    <property type="protein sequence ID" value="OSS49978.1"/>
    <property type="molecule type" value="Genomic_DNA"/>
</dbReference>
<evidence type="ECO:0000313" key="2">
    <source>
        <dbReference type="EMBL" id="OSS49978.1"/>
    </source>
</evidence>
<sequence length="108" mass="11454">MASACEFDQSSQSGPIYKERMRINGGGLKITWAAMPAVNLPAEVASIVPALSSSGSSFIIRRSPAAPAWPSPHISRRATKTPLSRSTPDGSLTFPWMVLRLGIDKASG</sequence>
<name>A0A1Y2M437_EPING</name>
<feature type="region of interest" description="Disordered" evidence="1">
    <location>
        <begin position="65"/>
        <end position="88"/>
    </location>
</feature>
<protein>
    <submittedName>
        <fullName evidence="2">Uncharacterized protein</fullName>
    </submittedName>
</protein>
<dbReference type="Proteomes" id="UP000193240">
    <property type="component" value="Unassembled WGS sequence"/>
</dbReference>
<gene>
    <name evidence="2" type="ORF">B5807_05997</name>
</gene>
<proteinExistence type="predicted"/>
<accession>A0A1Y2M437</accession>
<evidence type="ECO:0000256" key="1">
    <source>
        <dbReference type="SAM" id="MobiDB-lite"/>
    </source>
</evidence>
<organism evidence="2 3">
    <name type="scientific">Epicoccum nigrum</name>
    <name type="common">Soil fungus</name>
    <name type="synonym">Epicoccum purpurascens</name>
    <dbReference type="NCBI Taxonomy" id="105696"/>
    <lineage>
        <taxon>Eukaryota</taxon>
        <taxon>Fungi</taxon>
        <taxon>Dikarya</taxon>
        <taxon>Ascomycota</taxon>
        <taxon>Pezizomycotina</taxon>
        <taxon>Dothideomycetes</taxon>
        <taxon>Pleosporomycetidae</taxon>
        <taxon>Pleosporales</taxon>
        <taxon>Pleosporineae</taxon>
        <taxon>Didymellaceae</taxon>
        <taxon>Epicoccum</taxon>
    </lineage>
</organism>